<dbReference type="SUPFAM" id="SSF52799">
    <property type="entry name" value="(Phosphotyrosine protein) phosphatases II"/>
    <property type="match status" value="1"/>
</dbReference>
<dbReference type="Proteomes" id="UP000050761">
    <property type="component" value="Unassembled WGS sequence"/>
</dbReference>
<name>A0A183GLL2_HELPZ</name>
<reference evidence="5" key="2">
    <citation type="submission" date="2019-09" db="UniProtKB">
        <authorList>
            <consortium name="WormBaseParasite"/>
        </authorList>
    </citation>
    <scope>IDENTIFICATION</scope>
</reference>
<protein>
    <submittedName>
        <fullName evidence="5">Tyrosine-protein phosphatase domain-containing protein</fullName>
    </submittedName>
</protein>
<accession>A0A183GLL2</accession>
<dbReference type="PRINTS" id="PR00700">
    <property type="entry name" value="PRTYPHPHTASE"/>
</dbReference>
<keyword evidence="4" id="KW-1185">Reference proteome</keyword>
<dbReference type="InterPro" id="IPR000242">
    <property type="entry name" value="PTP_cat"/>
</dbReference>
<dbReference type="PANTHER" id="PTHR46163:SF24">
    <property type="entry name" value="PROTEIN-TYROSINE PHOSPHATASE CATALYTIC DOMAIN-CONTAINING PROTEIN-RELATED"/>
    <property type="match status" value="1"/>
</dbReference>
<evidence type="ECO:0000313" key="5">
    <source>
        <dbReference type="WBParaSite" id="HPBE_0002358201-mRNA-1"/>
    </source>
</evidence>
<feature type="signal peptide" evidence="1">
    <location>
        <begin position="1"/>
        <end position="16"/>
    </location>
</feature>
<dbReference type="Gene3D" id="3.90.190.10">
    <property type="entry name" value="Protein tyrosine phosphatase superfamily"/>
    <property type="match status" value="1"/>
</dbReference>
<proteinExistence type="predicted"/>
<dbReference type="PANTHER" id="PTHR46163">
    <property type="entry name" value="TYROSINE-PROTEIN PHOSPHATASE-RELATED"/>
    <property type="match status" value="1"/>
</dbReference>
<sequence length="293" mass="33154">MLSAIVLLLFISKNFGSLKKNRNPASVCYNEGAVELGTANKKEEKLDKDQTYINANHLRSPLGHYILAQAPMANTIVEWFRMIWQLRIVIVVCLVDPDNPAVCERYFRTSEGGSLKVKHRFHVRTISVREEDYGITNYELRLTNKLSAEKHRTLYVISMPTKVSEPVPPRKQLKLVSELWATQTATTCFVEENEPAPILVHGCTGCSRTAAFVATCMLCKSLDTRGEMAPVEVWARLNNARHNAAKEKIHFLSSIECALAYAVDIGILPYNCPQLALVTKVGRWFKEQLRRFS</sequence>
<accession>A0A3P8D8F4</accession>
<dbReference type="PROSITE" id="PS50055">
    <property type="entry name" value="TYR_PHOSPHATASE_PTP"/>
    <property type="match status" value="1"/>
</dbReference>
<keyword evidence="1" id="KW-0732">Signal</keyword>
<dbReference type="OrthoDB" id="5775049at2759"/>
<evidence type="ECO:0000259" key="2">
    <source>
        <dbReference type="PROSITE" id="PS50055"/>
    </source>
</evidence>
<feature type="domain" description="Tyrosine-protein phosphatase" evidence="2">
    <location>
        <begin position="19"/>
        <end position="241"/>
    </location>
</feature>
<dbReference type="InterPro" id="IPR003595">
    <property type="entry name" value="Tyr_Pase_cat"/>
</dbReference>
<evidence type="ECO:0000313" key="3">
    <source>
        <dbReference type="EMBL" id="VDP39730.1"/>
    </source>
</evidence>
<evidence type="ECO:0000256" key="1">
    <source>
        <dbReference type="SAM" id="SignalP"/>
    </source>
</evidence>
<dbReference type="EMBL" id="UZAH01035228">
    <property type="protein sequence ID" value="VDP39730.1"/>
    <property type="molecule type" value="Genomic_DNA"/>
</dbReference>
<dbReference type="CDD" id="cd00047">
    <property type="entry name" value="PTPc"/>
    <property type="match status" value="1"/>
</dbReference>
<dbReference type="GO" id="GO:0004725">
    <property type="term" value="F:protein tyrosine phosphatase activity"/>
    <property type="evidence" value="ECO:0007669"/>
    <property type="project" value="InterPro"/>
</dbReference>
<gene>
    <name evidence="3" type="ORF">HPBE_LOCUS23581</name>
</gene>
<dbReference type="SMART" id="SM00194">
    <property type="entry name" value="PTPc"/>
    <property type="match status" value="1"/>
</dbReference>
<dbReference type="AlphaFoldDB" id="A0A183GLL2"/>
<organism evidence="4 5">
    <name type="scientific">Heligmosomoides polygyrus</name>
    <name type="common">Parasitic roundworm</name>
    <dbReference type="NCBI Taxonomy" id="6339"/>
    <lineage>
        <taxon>Eukaryota</taxon>
        <taxon>Metazoa</taxon>
        <taxon>Ecdysozoa</taxon>
        <taxon>Nematoda</taxon>
        <taxon>Chromadorea</taxon>
        <taxon>Rhabditida</taxon>
        <taxon>Rhabditina</taxon>
        <taxon>Rhabditomorpha</taxon>
        <taxon>Strongyloidea</taxon>
        <taxon>Heligmosomidae</taxon>
        <taxon>Heligmosomoides</taxon>
    </lineage>
</organism>
<dbReference type="InterPro" id="IPR052782">
    <property type="entry name" value="Oocyte-zygote_transition_reg"/>
</dbReference>
<dbReference type="WBParaSite" id="HPBE_0002358201-mRNA-1">
    <property type="protein sequence ID" value="HPBE_0002358201-mRNA-1"/>
    <property type="gene ID" value="HPBE_0002358201"/>
</dbReference>
<dbReference type="InterPro" id="IPR029021">
    <property type="entry name" value="Prot-tyrosine_phosphatase-like"/>
</dbReference>
<reference evidence="3 4" key="1">
    <citation type="submission" date="2018-11" db="EMBL/GenBank/DDBJ databases">
        <authorList>
            <consortium name="Pathogen Informatics"/>
        </authorList>
    </citation>
    <scope>NUCLEOTIDE SEQUENCE [LARGE SCALE GENOMIC DNA]</scope>
</reference>
<dbReference type="Pfam" id="PF00102">
    <property type="entry name" value="Y_phosphatase"/>
    <property type="match status" value="1"/>
</dbReference>
<dbReference type="SMART" id="SM00404">
    <property type="entry name" value="PTPc_motif"/>
    <property type="match status" value="1"/>
</dbReference>
<evidence type="ECO:0000313" key="4">
    <source>
        <dbReference type="Proteomes" id="UP000050761"/>
    </source>
</evidence>
<feature type="chain" id="PRO_5044552123" evidence="1">
    <location>
        <begin position="17"/>
        <end position="293"/>
    </location>
</feature>